<name>A0A1H8KED8_9BACL</name>
<dbReference type="FunFam" id="1.20.1250.20:FF:000073">
    <property type="entry name" value="MFS myo-inositol transporter, putative"/>
    <property type="match status" value="1"/>
</dbReference>
<dbReference type="PROSITE" id="PS00217">
    <property type="entry name" value="SUGAR_TRANSPORT_2"/>
    <property type="match status" value="1"/>
</dbReference>
<dbReference type="InterPro" id="IPR003663">
    <property type="entry name" value="Sugar/inositol_transpt"/>
</dbReference>
<keyword evidence="14" id="KW-1185">Reference proteome</keyword>
<feature type="transmembrane region" description="Helical" evidence="9">
    <location>
        <begin position="116"/>
        <end position="137"/>
    </location>
</feature>
<comment type="subcellular location">
    <subcellularLocation>
        <location evidence="1">Cell membrane</location>
        <topology evidence="1">Multi-pass membrane protein</topology>
    </subcellularLocation>
</comment>
<dbReference type="STRING" id="1333845.SAMN04487895_103391"/>
<dbReference type="InterPro" id="IPR005828">
    <property type="entry name" value="MFS_sugar_transport-like"/>
</dbReference>
<feature type="transmembrane region" description="Helical" evidence="9">
    <location>
        <begin position="360"/>
        <end position="386"/>
    </location>
</feature>
<feature type="transmembrane region" description="Helical" evidence="9">
    <location>
        <begin position="398"/>
        <end position="418"/>
    </location>
</feature>
<evidence type="ECO:0000313" key="13">
    <source>
        <dbReference type="Proteomes" id="UP000198809"/>
    </source>
</evidence>
<accession>A0A1H8KED8</accession>
<organism evidence="12 13">
    <name type="scientific">Paenibacillus sophorae</name>
    <dbReference type="NCBI Taxonomy" id="1333845"/>
    <lineage>
        <taxon>Bacteria</taxon>
        <taxon>Bacillati</taxon>
        <taxon>Bacillota</taxon>
        <taxon>Bacilli</taxon>
        <taxon>Bacillales</taxon>
        <taxon>Paenibacillaceae</taxon>
        <taxon>Paenibacillus</taxon>
    </lineage>
</organism>
<dbReference type="EMBL" id="FODH01000003">
    <property type="protein sequence ID" value="SEN90788.1"/>
    <property type="molecule type" value="Genomic_DNA"/>
</dbReference>
<dbReference type="Gene3D" id="1.20.1250.20">
    <property type="entry name" value="MFS general substrate transporter like domains"/>
    <property type="match status" value="1"/>
</dbReference>
<evidence type="ECO:0000256" key="6">
    <source>
        <dbReference type="ARBA" id="ARBA00022989"/>
    </source>
</evidence>
<keyword evidence="4" id="KW-1003">Cell membrane</keyword>
<dbReference type="InterPro" id="IPR050820">
    <property type="entry name" value="MFS_Sugar_Transporter"/>
</dbReference>
<evidence type="ECO:0000313" key="11">
    <source>
        <dbReference type="EMBL" id="QWU13703.1"/>
    </source>
</evidence>
<dbReference type="GO" id="GO:1904659">
    <property type="term" value="P:D-glucose transmembrane transport"/>
    <property type="evidence" value="ECO:0007669"/>
    <property type="project" value="TreeGrafter"/>
</dbReference>
<keyword evidence="7 9" id="KW-0472">Membrane</keyword>
<keyword evidence="6 9" id="KW-1133">Transmembrane helix</keyword>
<reference evidence="11 14" key="2">
    <citation type="submission" date="2021-06" db="EMBL/GenBank/DDBJ databases">
        <title>Whole genome sequence of Paenibacillus sophorae DSM23020 for comparative genomics.</title>
        <authorList>
            <person name="Kim M.-J."/>
            <person name="Lee G."/>
            <person name="Shin J.-H."/>
        </authorList>
    </citation>
    <scope>NUCLEOTIDE SEQUENCE [LARGE SCALE GENOMIC DNA]</scope>
    <source>
        <strain evidence="11 14">DSM 23020</strain>
    </source>
</reference>
<keyword evidence="3 8" id="KW-0813">Transport</keyword>
<evidence type="ECO:0000256" key="2">
    <source>
        <dbReference type="ARBA" id="ARBA00010992"/>
    </source>
</evidence>
<feature type="transmembrane region" description="Helical" evidence="9">
    <location>
        <begin position="265"/>
        <end position="289"/>
    </location>
</feature>
<dbReference type="EMBL" id="CP076607">
    <property type="protein sequence ID" value="QWU13703.1"/>
    <property type="molecule type" value="Genomic_DNA"/>
</dbReference>
<dbReference type="PROSITE" id="PS50850">
    <property type="entry name" value="MFS"/>
    <property type="match status" value="1"/>
</dbReference>
<dbReference type="InterPro" id="IPR047984">
    <property type="entry name" value="XylE-like"/>
</dbReference>
<dbReference type="InterPro" id="IPR020846">
    <property type="entry name" value="MFS_dom"/>
</dbReference>
<evidence type="ECO:0000256" key="1">
    <source>
        <dbReference type="ARBA" id="ARBA00004651"/>
    </source>
</evidence>
<feature type="domain" description="Major facilitator superfamily (MFS) profile" evidence="10">
    <location>
        <begin position="23"/>
        <end position="453"/>
    </location>
</feature>
<protein>
    <submittedName>
        <fullName evidence="12">MFS transporter, SP family, major inositol transporter</fullName>
    </submittedName>
    <submittedName>
        <fullName evidence="11">Sugar porter family MFS transporter</fullName>
    </submittedName>
</protein>
<feature type="transmembrane region" description="Helical" evidence="9">
    <location>
        <begin position="336"/>
        <end position="354"/>
    </location>
</feature>
<feature type="transmembrane region" description="Helical" evidence="9">
    <location>
        <begin position="91"/>
        <end position="110"/>
    </location>
</feature>
<evidence type="ECO:0000259" key="10">
    <source>
        <dbReference type="PROSITE" id="PS50850"/>
    </source>
</evidence>
<dbReference type="PRINTS" id="PR00171">
    <property type="entry name" value="SUGRTRNSPORT"/>
</dbReference>
<feature type="transmembrane region" description="Helical" evidence="9">
    <location>
        <begin position="157"/>
        <end position="175"/>
    </location>
</feature>
<dbReference type="OrthoDB" id="9783823at2"/>
<evidence type="ECO:0000256" key="8">
    <source>
        <dbReference type="RuleBase" id="RU003346"/>
    </source>
</evidence>
<dbReference type="Proteomes" id="UP000683429">
    <property type="component" value="Chromosome"/>
</dbReference>
<feature type="transmembrane region" description="Helical" evidence="9">
    <location>
        <begin position="181"/>
        <end position="203"/>
    </location>
</feature>
<dbReference type="GO" id="GO:0022857">
    <property type="term" value="F:transmembrane transporter activity"/>
    <property type="evidence" value="ECO:0007669"/>
    <property type="project" value="InterPro"/>
</dbReference>
<dbReference type="InterPro" id="IPR036259">
    <property type="entry name" value="MFS_trans_sf"/>
</dbReference>
<feature type="transmembrane region" description="Helical" evidence="9">
    <location>
        <begin position="56"/>
        <end position="79"/>
    </location>
</feature>
<keyword evidence="5 9" id="KW-0812">Transmembrane</keyword>
<feature type="transmembrane region" description="Helical" evidence="9">
    <location>
        <begin position="20"/>
        <end position="36"/>
    </location>
</feature>
<reference evidence="12 13" key="1">
    <citation type="submission" date="2016-10" db="EMBL/GenBank/DDBJ databases">
        <authorList>
            <person name="de Groot N.N."/>
        </authorList>
    </citation>
    <scope>NUCLEOTIDE SEQUENCE [LARGE SCALE GENOMIC DNA]</scope>
    <source>
        <strain evidence="12 13">CGMCC 1.10238</strain>
    </source>
</reference>
<evidence type="ECO:0000313" key="12">
    <source>
        <dbReference type="EMBL" id="SEN90788.1"/>
    </source>
</evidence>
<dbReference type="Pfam" id="PF00083">
    <property type="entry name" value="Sugar_tr"/>
    <property type="match status" value="1"/>
</dbReference>
<dbReference type="PANTHER" id="PTHR48023:SF4">
    <property type="entry name" value="D-XYLOSE-PROTON SYMPORTER-LIKE 2"/>
    <property type="match status" value="1"/>
</dbReference>
<dbReference type="InterPro" id="IPR005829">
    <property type="entry name" value="Sugar_transporter_CS"/>
</dbReference>
<evidence type="ECO:0000256" key="3">
    <source>
        <dbReference type="ARBA" id="ARBA00022448"/>
    </source>
</evidence>
<dbReference type="NCBIfam" id="TIGR00879">
    <property type="entry name" value="SP"/>
    <property type="match status" value="1"/>
</dbReference>
<sequence>MNTVVEAETNTQKNNPKRNLRIIAIISTLGGLLFGYDTGVINGALPYMSSVDQLNLSAFTEGLVTSSLLLGAAFGAVFGGRLSDRFGRRTMILYLAMLFLFATIGCSLAPNVDLMVVFRFILGLAVGGASVTVPTFLSEISPAERRGQMVTQNELMIVSGQLLAYIFNAVLGTIFGETNHIWRYMIVIATLPAVLLWFGMLFVPKSPRWLASKGKIGEALEVLRQVREEQQAKAEIIEIKRSLNAEESMEQAKFKDLNQPWIRRILFIGIGVAIVQQITGINSIMYYGTEILRNAGFSTKAALIGNIVNGIISVAATFFGIWLLGRIGRRTMMIRGLMGTTLSLLLIGASSYLLEGTAVLPYMVLSLTVIFLAFQQAAISPVSWLMLSEIFPQKVRGLGMGVTTFCLWIANFTIGLVFPTLLKGIGLSMTFFIFFALGLLAILFVKKYLPETKGKSLEEVEQYFRSLDDTQIAAQQKSKKPSISLKQPVSR</sequence>
<evidence type="ECO:0000256" key="5">
    <source>
        <dbReference type="ARBA" id="ARBA00022692"/>
    </source>
</evidence>
<dbReference type="Proteomes" id="UP000198809">
    <property type="component" value="Unassembled WGS sequence"/>
</dbReference>
<dbReference type="GO" id="GO:0005886">
    <property type="term" value="C:plasma membrane"/>
    <property type="evidence" value="ECO:0007669"/>
    <property type="project" value="UniProtKB-SubCell"/>
</dbReference>
<feature type="transmembrane region" description="Helical" evidence="9">
    <location>
        <begin position="424"/>
        <end position="445"/>
    </location>
</feature>
<evidence type="ECO:0000313" key="14">
    <source>
        <dbReference type="Proteomes" id="UP000683429"/>
    </source>
</evidence>
<dbReference type="AlphaFoldDB" id="A0A1H8KED8"/>
<feature type="transmembrane region" description="Helical" evidence="9">
    <location>
        <begin position="301"/>
        <end position="324"/>
    </location>
</feature>
<comment type="similarity">
    <text evidence="2 8">Belongs to the major facilitator superfamily. Sugar transporter (TC 2.A.1.1) family.</text>
</comment>
<dbReference type="RefSeq" id="WP_036597202.1">
    <property type="nucleotide sequence ID" value="NZ_CP076607.1"/>
</dbReference>
<dbReference type="PANTHER" id="PTHR48023">
    <property type="entry name" value="D-XYLOSE-PROTON SYMPORTER-LIKE 2"/>
    <property type="match status" value="1"/>
</dbReference>
<evidence type="ECO:0000256" key="4">
    <source>
        <dbReference type="ARBA" id="ARBA00022475"/>
    </source>
</evidence>
<evidence type="ECO:0000256" key="7">
    <source>
        <dbReference type="ARBA" id="ARBA00023136"/>
    </source>
</evidence>
<dbReference type="SUPFAM" id="SSF103473">
    <property type="entry name" value="MFS general substrate transporter"/>
    <property type="match status" value="1"/>
</dbReference>
<gene>
    <name evidence="11" type="ORF">KP014_17120</name>
    <name evidence="12" type="ORF">SAMN04487895_103391</name>
</gene>
<dbReference type="CDD" id="cd17359">
    <property type="entry name" value="MFS_XylE_like"/>
    <property type="match status" value="1"/>
</dbReference>
<proteinExistence type="inferred from homology"/>
<dbReference type="PROSITE" id="PS00216">
    <property type="entry name" value="SUGAR_TRANSPORT_1"/>
    <property type="match status" value="1"/>
</dbReference>
<evidence type="ECO:0000256" key="9">
    <source>
        <dbReference type="SAM" id="Phobius"/>
    </source>
</evidence>